<name>A0A5B0PZ82_PUCGR</name>
<gene>
    <name evidence="3" type="ORF">PGT21_030915</name>
    <name evidence="4" type="ORF">PGTUg99_023366</name>
</gene>
<proteinExistence type="predicted"/>
<reference evidence="5 6" key="1">
    <citation type="submission" date="2019-05" db="EMBL/GenBank/DDBJ databases">
        <title>Emergence of the Ug99 lineage of the wheat stem rust pathogen through somatic hybridization.</title>
        <authorList>
            <person name="Li F."/>
            <person name="Upadhyaya N.M."/>
            <person name="Sperschneider J."/>
            <person name="Matny O."/>
            <person name="Nguyen-Phuc H."/>
            <person name="Mago R."/>
            <person name="Raley C."/>
            <person name="Miller M.E."/>
            <person name="Silverstein K.A.T."/>
            <person name="Henningsen E."/>
            <person name="Hirsch C.D."/>
            <person name="Visser B."/>
            <person name="Pretorius Z.A."/>
            <person name="Steffenson B.J."/>
            <person name="Schwessinger B."/>
            <person name="Dodds P.N."/>
            <person name="Figueroa M."/>
        </authorList>
    </citation>
    <scope>NUCLEOTIDE SEQUENCE [LARGE SCALE GENOMIC DNA]</scope>
    <source>
        <strain evidence="3">21-0</strain>
        <strain evidence="4 6">Ug99</strain>
    </source>
</reference>
<evidence type="ECO:0000313" key="5">
    <source>
        <dbReference type="Proteomes" id="UP000324748"/>
    </source>
</evidence>
<dbReference type="Proteomes" id="UP000325313">
    <property type="component" value="Unassembled WGS sequence"/>
</dbReference>
<evidence type="ECO:0000256" key="1">
    <source>
        <dbReference type="SAM" id="MobiDB-lite"/>
    </source>
</evidence>
<evidence type="ECO:0000313" key="6">
    <source>
        <dbReference type="Proteomes" id="UP000325313"/>
    </source>
</evidence>
<dbReference type="Proteomes" id="UP000324748">
    <property type="component" value="Unassembled WGS sequence"/>
</dbReference>
<accession>A0A5B0PZ82</accession>
<dbReference type="OrthoDB" id="2506399at2759"/>
<comment type="caution">
    <text evidence="3">The sequence shown here is derived from an EMBL/GenBank/DDBJ whole genome shotgun (WGS) entry which is preliminary data.</text>
</comment>
<evidence type="ECO:0000256" key="2">
    <source>
        <dbReference type="SAM" id="Phobius"/>
    </source>
</evidence>
<keyword evidence="2" id="KW-0472">Membrane</keyword>
<sequence length="207" mass="23392">MAEQILLGFFWCSLASLALVAWTSQSNFFNSILSIILEFLSIFKIFGIALLAIISLGIAIVLWEQVISKTQLWNKISSNYPQTSNNQAQTSSSQDGPQDEQRSILPIVIVIVGLGIFAILDTSFLLPSRQQNSSSKHSQPDQPAHIKKSNQNKTVIQFFSAILTLAVVVGFIVFNKDEYRAWKARRRLSKHHRRRARQEHSLNSPLR</sequence>
<keyword evidence="2" id="KW-0812">Transmembrane</keyword>
<dbReference type="EMBL" id="VSWC01000040">
    <property type="protein sequence ID" value="KAA1106206.1"/>
    <property type="molecule type" value="Genomic_DNA"/>
</dbReference>
<dbReference type="EMBL" id="VDEP01000305">
    <property type="protein sequence ID" value="KAA1109257.1"/>
    <property type="molecule type" value="Genomic_DNA"/>
</dbReference>
<feature type="transmembrane region" description="Helical" evidence="2">
    <location>
        <begin position="104"/>
        <end position="126"/>
    </location>
</feature>
<keyword evidence="2" id="KW-1133">Transmembrane helix</keyword>
<keyword evidence="5" id="KW-1185">Reference proteome</keyword>
<protein>
    <submittedName>
        <fullName evidence="3">Uncharacterized protein</fullName>
    </submittedName>
</protein>
<feature type="compositionally biased region" description="Basic residues" evidence="1">
    <location>
        <begin position="186"/>
        <end position="197"/>
    </location>
</feature>
<feature type="transmembrane region" description="Helical" evidence="2">
    <location>
        <begin position="155"/>
        <end position="175"/>
    </location>
</feature>
<feature type="region of interest" description="Disordered" evidence="1">
    <location>
        <begin position="186"/>
        <end position="207"/>
    </location>
</feature>
<organism evidence="3 5">
    <name type="scientific">Puccinia graminis f. sp. tritici</name>
    <dbReference type="NCBI Taxonomy" id="56615"/>
    <lineage>
        <taxon>Eukaryota</taxon>
        <taxon>Fungi</taxon>
        <taxon>Dikarya</taxon>
        <taxon>Basidiomycota</taxon>
        <taxon>Pucciniomycotina</taxon>
        <taxon>Pucciniomycetes</taxon>
        <taxon>Pucciniales</taxon>
        <taxon>Pucciniaceae</taxon>
        <taxon>Puccinia</taxon>
    </lineage>
</organism>
<dbReference type="AlphaFoldDB" id="A0A5B0PZ82"/>
<evidence type="ECO:0000313" key="4">
    <source>
        <dbReference type="EMBL" id="KAA1109257.1"/>
    </source>
</evidence>
<feature type="transmembrane region" description="Helical" evidence="2">
    <location>
        <begin position="42"/>
        <end position="63"/>
    </location>
</feature>
<evidence type="ECO:0000313" key="3">
    <source>
        <dbReference type="EMBL" id="KAA1106206.1"/>
    </source>
</evidence>